<dbReference type="GO" id="GO:0097400">
    <property type="term" value="P:interleukin-17-mediated signaling pathway"/>
    <property type="evidence" value="ECO:0007669"/>
    <property type="project" value="UniProtKB-ARBA"/>
</dbReference>
<feature type="region of interest" description="Disordered" evidence="19">
    <location>
        <begin position="306"/>
        <end position="337"/>
    </location>
</feature>
<evidence type="ECO:0000256" key="20">
    <source>
        <dbReference type="SAM" id="SignalP"/>
    </source>
</evidence>
<dbReference type="Ensembl" id="ENSCCAT00000032273.1">
    <property type="protein sequence ID" value="ENSCCAP00000014831.1"/>
    <property type="gene ID" value="ENSCCAG00000025213.1"/>
</dbReference>
<dbReference type="GO" id="GO:0006954">
    <property type="term" value="P:inflammatory response"/>
    <property type="evidence" value="ECO:0007669"/>
    <property type="project" value="UniProtKB-KW"/>
</dbReference>
<comment type="subunit">
    <text evidence="17">(Microbial infection) Interacts with SARS coronavirus-2/SARS-CoV-2 virus protein ORF8.</text>
</comment>
<comment type="subcellular location">
    <subcellularLocation>
        <location evidence="1">Cell membrane</location>
        <topology evidence="1">Single-pass type I membrane protein</topology>
    </subcellularLocation>
</comment>
<evidence type="ECO:0000256" key="2">
    <source>
        <dbReference type="ARBA" id="ARBA00022475"/>
    </source>
</evidence>
<evidence type="ECO:0000256" key="9">
    <source>
        <dbReference type="ARBA" id="ARBA00022989"/>
    </source>
</evidence>
<reference evidence="22" key="1">
    <citation type="submission" date="2025-08" db="UniProtKB">
        <authorList>
            <consortium name="Ensembl"/>
        </authorList>
    </citation>
    <scope>IDENTIFICATION</scope>
</reference>
<feature type="compositionally biased region" description="Polar residues" evidence="19">
    <location>
        <begin position="752"/>
        <end position="765"/>
    </location>
</feature>
<dbReference type="GeneTree" id="ENSGT00940000159018"/>
<dbReference type="InterPro" id="IPR039465">
    <property type="entry name" value="IL-17_rcpt-like"/>
</dbReference>
<dbReference type="InterPro" id="IPR043046">
    <property type="entry name" value="IL17RA/B_FnIII-like_2_sf"/>
</dbReference>
<dbReference type="InterPro" id="IPR013568">
    <property type="entry name" value="SEFIR_dom"/>
</dbReference>
<protein>
    <recommendedName>
        <fullName evidence="18">Interleukin-17 receptor A</fullName>
    </recommendedName>
</protein>
<reference evidence="22" key="2">
    <citation type="submission" date="2025-09" db="UniProtKB">
        <authorList>
            <consortium name="Ensembl"/>
        </authorList>
    </citation>
    <scope>IDENTIFICATION</scope>
</reference>
<feature type="signal peptide" evidence="20">
    <location>
        <begin position="1"/>
        <end position="32"/>
    </location>
</feature>
<evidence type="ECO:0000256" key="14">
    <source>
        <dbReference type="ARBA" id="ARBA00023180"/>
    </source>
</evidence>
<sequence length="827" mass="91257">MGAARSPPPAVPGPQLGLLLLFLGVLAPGGASLRLLDHPALVCSQPGLNCTVKNSTCLDDSWIHPQNLTPSSPKELQIELRFARTQQGDLFPVAHIEWTLQTDASILYLEGAELSVLQLNTNERLCVTFEFLSKLRHHHKRWRFTCSHFVVDPNQEYEVTVHHLPKPIPDGDPNHQSKNFLVPGCEDTRMKGTAPCVSAGSLWDPSITVETPEAHQLRVSFTLWNESTRYQVLLTSFPHTENHSCFEHMYHMPAPRPEDFHQRTNITFTVGSLRGCCRHQVQIQPFFSSCLNDCFRHSVTVSCPEMPDTPEPIAGPASEKHSNDTKHTDGLPAADLTPPPLKPRKVWIIYSADHPLYVDVVLKFAQFLLTACGTEVALDLLEEQAISEVGVMTWVGRQKQEMVESNSKIIILCSRGTRAKWQALLGRGAPVRLRCDHGKPAGDLFTAAMNMILPDFKRPACFGTYVVCYFREVSSEGDVPDLFGAAPRYALMDRFEEVYFRIQDLEMFQPGRMHRVGELSGDNYLRSPGGRQLRAALDRFRDWQARCPDWFERESLCPAEDQDAPPLDEDVFEEPLLPSGTGIVKQAPLVREPGSQDCLAIDLLVGEEGGAVVKLEPHLQLGGQPATQPLHTLVLPAEEGTPAAVEPGPLADGAAGRLALAGEDEACPLLGGLGAGRNSVLFLPVDLEDSPLGSTPMASPDLLPEDVREQLEGLMLSLFQQSLSCQEAQGGCGRPAMVLKDAHTPCEEEQRQSVQSDQGYISRSSPQPPDGLTETEEDEQDPGKPASPLSPEDLESLRSLQRQLLFRQLQENSGWDTVGSESERPRA</sequence>
<feature type="domain" description="SEFIR" evidence="21">
    <location>
        <begin position="343"/>
        <end position="500"/>
    </location>
</feature>
<evidence type="ECO:0000256" key="18">
    <source>
        <dbReference type="ARBA" id="ARBA00069305"/>
    </source>
</evidence>
<evidence type="ECO:0000256" key="4">
    <source>
        <dbReference type="ARBA" id="ARBA00022581"/>
    </source>
</evidence>
<dbReference type="GO" id="GO:1900017">
    <property type="term" value="P:positive regulation of cytokine production involved in inflammatory response"/>
    <property type="evidence" value="ECO:0007669"/>
    <property type="project" value="UniProtKB-ARBA"/>
</dbReference>
<dbReference type="FunFam" id="3.40.50.11530:FF:000002">
    <property type="entry name" value="Interleukin 17 receptor A"/>
    <property type="match status" value="1"/>
</dbReference>
<evidence type="ECO:0000256" key="15">
    <source>
        <dbReference type="ARBA" id="ARBA00023198"/>
    </source>
</evidence>
<dbReference type="PANTHER" id="PTHR15583">
    <property type="entry name" value="INTERLEUKIN-17 RECEPTOR"/>
    <property type="match status" value="1"/>
</dbReference>
<evidence type="ECO:0000256" key="17">
    <source>
        <dbReference type="ARBA" id="ARBA00064919"/>
    </source>
</evidence>
<evidence type="ECO:0000256" key="5">
    <source>
        <dbReference type="ARBA" id="ARBA00022588"/>
    </source>
</evidence>
<feature type="chain" id="PRO_5014454859" description="Interleukin-17 receptor A" evidence="20">
    <location>
        <begin position="33"/>
        <end position="827"/>
    </location>
</feature>
<feature type="compositionally biased region" description="Basic and acidic residues" evidence="19">
    <location>
        <begin position="318"/>
        <end position="329"/>
    </location>
</feature>
<keyword evidence="11" id="KW-0472">Membrane</keyword>
<dbReference type="GO" id="GO:0030368">
    <property type="term" value="F:interleukin-17 receptor activity"/>
    <property type="evidence" value="ECO:0007669"/>
    <property type="project" value="InterPro"/>
</dbReference>
<keyword evidence="3" id="KW-0597">Phosphoprotein</keyword>
<keyword evidence="4" id="KW-0945">Host-virus interaction</keyword>
<keyword evidence="9" id="KW-1133">Transmembrane helix</keyword>
<dbReference type="FunFam" id="2.60.40.2150:FF:000002">
    <property type="entry name" value="Interleukin 17 receptor A"/>
    <property type="match status" value="1"/>
</dbReference>
<keyword evidence="15" id="KW-0395">Inflammatory response</keyword>
<feature type="region of interest" description="Disordered" evidence="19">
    <location>
        <begin position="743"/>
        <end position="801"/>
    </location>
</feature>
<keyword evidence="13" id="KW-0675">Receptor</keyword>
<name>A0A2K5QG07_CEBIM</name>
<keyword evidence="7 20" id="KW-0732">Signal</keyword>
<dbReference type="GO" id="GO:0050729">
    <property type="term" value="P:positive regulation of inflammatory response"/>
    <property type="evidence" value="ECO:0007669"/>
    <property type="project" value="UniProtKB-ARBA"/>
</dbReference>
<dbReference type="Pfam" id="PF16578">
    <property type="entry name" value="IL17R_fnIII_D2"/>
    <property type="match status" value="1"/>
</dbReference>
<evidence type="ECO:0000256" key="10">
    <source>
        <dbReference type="ARBA" id="ARBA00023130"/>
    </source>
</evidence>
<dbReference type="GO" id="GO:0005886">
    <property type="term" value="C:plasma membrane"/>
    <property type="evidence" value="ECO:0007669"/>
    <property type="project" value="UniProtKB-SubCell"/>
</dbReference>
<accession>A0A2K5QG07</accession>
<keyword evidence="5" id="KW-0399">Innate immunity</keyword>
<evidence type="ECO:0000256" key="16">
    <source>
        <dbReference type="ARBA" id="ARBA00060124"/>
    </source>
</evidence>
<evidence type="ECO:0000256" key="12">
    <source>
        <dbReference type="ARBA" id="ARBA00023157"/>
    </source>
</evidence>
<dbReference type="Pfam" id="PF16556">
    <property type="entry name" value="IL17R_fnIII_D1"/>
    <property type="match status" value="1"/>
</dbReference>
<evidence type="ECO:0000256" key="1">
    <source>
        <dbReference type="ARBA" id="ARBA00004251"/>
    </source>
</evidence>
<dbReference type="InterPro" id="IPR032356">
    <property type="entry name" value="IL17R_A/B_N"/>
</dbReference>
<dbReference type="Pfam" id="PF08357">
    <property type="entry name" value="SEFIR"/>
    <property type="match status" value="1"/>
</dbReference>
<proteinExistence type="predicted"/>
<dbReference type="InterPro" id="IPR038683">
    <property type="entry name" value="IL17RA/B_FnIII-like_1_sf"/>
</dbReference>
<dbReference type="Gene3D" id="2.60.40.2150">
    <property type="entry name" value="Interleukin-17 receptor A/B, fibronectin-III-like domain 2"/>
    <property type="match status" value="1"/>
</dbReference>
<evidence type="ECO:0000256" key="8">
    <source>
        <dbReference type="ARBA" id="ARBA00022859"/>
    </source>
</evidence>
<dbReference type="Proteomes" id="UP000233040">
    <property type="component" value="Unassembled WGS sequence"/>
</dbReference>
<evidence type="ECO:0000313" key="22">
    <source>
        <dbReference type="Ensembl" id="ENSCCAP00000014831.1"/>
    </source>
</evidence>
<keyword evidence="2" id="KW-1003">Cell membrane</keyword>
<evidence type="ECO:0000256" key="3">
    <source>
        <dbReference type="ARBA" id="ARBA00022553"/>
    </source>
</evidence>
<organism evidence="22 23">
    <name type="scientific">Cebus imitator</name>
    <name type="common">Panamanian white-faced capuchin</name>
    <name type="synonym">Cebus capucinus imitator</name>
    <dbReference type="NCBI Taxonomy" id="2715852"/>
    <lineage>
        <taxon>Eukaryota</taxon>
        <taxon>Metazoa</taxon>
        <taxon>Chordata</taxon>
        <taxon>Craniata</taxon>
        <taxon>Vertebrata</taxon>
        <taxon>Euteleostomi</taxon>
        <taxon>Mammalia</taxon>
        <taxon>Eutheria</taxon>
        <taxon>Euarchontoglires</taxon>
        <taxon>Primates</taxon>
        <taxon>Haplorrhini</taxon>
        <taxon>Platyrrhini</taxon>
        <taxon>Cebidae</taxon>
        <taxon>Cebinae</taxon>
        <taxon>Cebus</taxon>
    </lineage>
</organism>
<dbReference type="GO" id="GO:0009615">
    <property type="term" value="P:response to virus"/>
    <property type="evidence" value="ECO:0007669"/>
    <property type="project" value="UniProtKB-ARBA"/>
</dbReference>
<dbReference type="PROSITE" id="PS51534">
    <property type="entry name" value="SEFIR"/>
    <property type="match status" value="1"/>
</dbReference>
<dbReference type="GO" id="GO:0045087">
    <property type="term" value="P:innate immune response"/>
    <property type="evidence" value="ECO:0007669"/>
    <property type="project" value="UniProtKB-KW"/>
</dbReference>
<dbReference type="Gene3D" id="2.60.40.2160">
    <property type="entry name" value="Interleukin-17 receptor A/B, fibronectin-III-like domain 1"/>
    <property type="match status" value="1"/>
</dbReference>
<keyword evidence="14" id="KW-0325">Glycoprotein</keyword>
<evidence type="ECO:0000256" key="7">
    <source>
        <dbReference type="ARBA" id="ARBA00022729"/>
    </source>
</evidence>
<evidence type="ECO:0000259" key="21">
    <source>
        <dbReference type="PROSITE" id="PS51534"/>
    </source>
</evidence>
<comment type="function">
    <text evidence="16">(Microbial infection) Receptor for SARS coronavirus-2/SARS-CoV-2 virus protein ORF8, leading to IL17 pathway activation and an increased secretion of pro-inflammatory factors through activating NF-kappa-B signaling pathway.</text>
</comment>
<dbReference type="Gene3D" id="3.40.50.11530">
    <property type="match status" value="1"/>
</dbReference>
<keyword evidence="6" id="KW-0812">Transmembrane</keyword>
<evidence type="ECO:0000313" key="23">
    <source>
        <dbReference type="Proteomes" id="UP000233040"/>
    </source>
</evidence>
<keyword evidence="12" id="KW-1015">Disulfide bond</keyword>
<gene>
    <name evidence="22" type="primary">IL17RA</name>
</gene>
<evidence type="ECO:0000256" key="13">
    <source>
        <dbReference type="ARBA" id="ARBA00023170"/>
    </source>
</evidence>
<evidence type="ECO:0000256" key="6">
    <source>
        <dbReference type="ARBA" id="ARBA00022692"/>
    </source>
</evidence>
<dbReference type="AlphaFoldDB" id="A0A2K5QG07"/>
<evidence type="ECO:0000256" key="19">
    <source>
        <dbReference type="SAM" id="MobiDB-lite"/>
    </source>
</evidence>
<keyword evidence="10" id="KW-1064">Adaptive immunity</keyword>
<keyword evidence="23" id="KW-1185">Reference proteome</keyword>
<evidence type="ECO:0000256" key="11">
    <source>
        <dbReference type="ARBA" id="ARBA00023136"/>
    </source>
</evidence>
<dbReference type="FunFam" id="2.60.40.2160:FF:000001">
    <property type="entry name" value="Interleukin 17 receptor A"/>
    <property type="match status" value="1"/>
</dbReference>
<keyword evidence="8" id="KW-0391">Immunity</keyword>
<dbReference type="PANTHER" id="PTHR15583:SF13">
    <property type="entry name" value="INTERLEUKIN-17 RECEPTOR A"/>
    <property type="match status" value="1"/>
</dbReference>
<dbReference type="GO" id="GO:0002250">
    <property type="term" value="P:adaptive immune response"/>
    <property type="evidence" value="ECO:0007669"/>
    <property type="project" value="UniProtKB-KW"/>
</dbReference>